<feature type="compositionally biased region" description="Basic residues" evidence="3">
    <location>
        <begin position="99"/>
        <end position="108"/>
    </location>
</feature>
<dbReference type="InterPro" id="IPR032675">
    <property type="entry name" value="LRR_dom_sf"/>
</dbReference>
<dbReference type="SUPFAM" id="SSF52075">
    <property type="entry name" value="Outer arm dynein light chain 1"/>
    <property type="match status" value="1"/>
</dbReference>
<keyword evidence="1" id="KW-0433">Leucine-rich repeat</keyword>
<reference evidence="4 5" key="1">
    <citation type="submission" date="2018-11" db="EMBL/GenBank/DDBJ databases">
        <authorList>
            <consortium name="Pathogen Informatics"/>
        </authorList>
    </citation>
    <scope>NUCLEOTIDE SEQUENCE [LARGE SCALE GENOMIC DNA]</scope>
</reference>
<sequence length="108" mass="11688">MVGVLTKLRKLELRENCLNTLPKSFAQLSSLEFLDLGGNEFASVGEMLVVLVTAAIMTDIAGLDNVPCGASPRVTICGRRPGQFKPFSSPAPETEYGRSKNHLHVLTD</sequence>
<dbReference type="AlphaFoldDB" id="A0A3P7R1Z4"/>
<dbReference type="InterPro" id="IPR001611">
    <property type="entry name" value="Leu-rich_rpt"/>
</dbReference>
<evidence type="ECO:0000313" key="4">
    <source>
        <dbReference type="EMBL" id="VDN35429.1"/>
    </source>
</evidence>
<dbReference type="InterPro" id="IPR003591">
    <property type="entry name" value="Leu-rich_rpt_typical-subtyp"/>
</dbReference>
<feature type="region of interest" description="Disordered" evidence="3">
    <location>
        <begin position="87"/>
        <end position="108"/>
    </location>
</feature>
<evidence type="ECO:0000313" key="5">
    <source>
        <dbReference type="Proteomes" id="UP000281553"/>
    </source>
</evidence>
<name>A0A3P7R1Z4_DIBLA</name>
<dbReference type="OrthoDB" id="6302691at2759"/>
<dbReference type="EMBL" id="UYRU01087024">
    <property type="protein sequence ID" value="VDN35429.1"/>
    <property type="molecule type" value="Genomic_DNA"/>
</dbReference>
<organism evidence="4 5">
    <name type="scientific">Dibothriocephalus latus</name>
    <name type="common">Fish tapeworm</name>
    <name type="synonym">Diphyllobothrium latum</name>
    <dbReference type="NCBI Taxonomy" id="60516"/>
    <lineage>
        <taxon>Eukaryota</taxon>
        <taxon>Metazoa</taxon>
        <taxon>Spiralia</taxon>
        <taxon>Lophotrochozoa</taxon>
        <taxon>Platyhelminthes</taxon>
        <taxon>Cestoda</taxon>
        <taxon>Eucestoda</taxon>
        <taxon>Diphyllobothriidea</taxon>
        <taxon>Diphyllobothriidae</taxon>
        <taxon>Dibothriocephalus</taxon>
    </lineage>
</organism>
<dbReference type="Proteomes" id="UP000281553">
    <property type="component" value="Unassembled WGS sequence"/>
</dbReference>
<dbReference type="Pfam" id="PF13855">
    <property type="entry name" value="LRR_8"/>
    <property type="match status" value="1"/>
</dbReference>
<proteinExistence type="predicted"/>
<dbReference type="SMART" id="SM00369">
    <property type="entry name" value="LRR_TYP"/>
    <property type="match status" value="2"/>
</dbReference>
<evidence type="ECO:0000256" key="2">
    <source>
        <dbReference type="ARBA" id="ARBA00022737"/>
    </source>
</evidence>
<gene>
    <name evidence="4" type="ORF">DILT_LOCUS16775</name>
</gene>
<evidence type="ECO:0000256" key="3">
    <source>
        <dbReference type="SAM" id="MobiDB-lite"/>
    </source>
</evidence>
<accession>A0A3P7R1Z4</accession>
<evidence type="ECO:0000256" key="1">
    <source>
        <dbReference type="ARBA" id="ARBA00022614"/>
    </source>
</evidence>
<keyword evidence="5" id="KW-1185">Reference proteome</keyword>
<protein>
    <submittedName>
        <fullName evidence="4">Uncharacterized protein</fullName>
    </submittedName>
</protein>
<keyword evidence="2" id="KW-0677">Repeat</keyword>
<dbReference type="Gene3D" id="3.80.10.10">
    <property type="entry name" value="Ribonuclease Inhibitor"/>
    <property type="match status" value="1"/>
</dbReference>